<dbReference type="Pfam" id="PF17131">
    <property type="entry name" value="LolA_like"/>
    <property type="match status" value="1"/>
</dbReference>
<accession>A0A2T3MZ51</accession>
<organism evidence="2 3">
    <name type="scientific">Photobacterium lipolyticum</name>
    <dbReference type="NCBI Taxonomy" id="266810"/>
    <lineage>
        <taxon>Bacteria</taxon>
        <taxon>Pseudomonadati</taxon>
        <taxon>Pseudomonadota</taxon>
        <taxon>Gammaproteobacteria</taxon>
        <taxon>Vibrionales</taxon>
        <taxon>Vibrionaceae</taxon>
        <taxon>Photobacterium</taxon>
    </lineage>
</organism>
<sequence length="266" mass="29521">MFKVLIIERIVAAIGFLGLLATTVLVSPVLHAQPVEEAGVQAVESRLLQADSYRTQSGSVKTVTEVYQYFHEALKKSQLYSVYYRPDKGSLVLSKSAAEAGQKVLMVDDNYWLFMPKSRRPIRITPMQKLLGDASVGDISSLSWSESYSATISQMNIPVNGHNAIELLLEAKVKGATYHRIELFLNADDNFPLKANLYLKSGKLAKTADFTSGMQNGLRSVTAMVLKDNIQPNKKTVIEYKSSQAVEIAEKLFNPSFLVRNNLSEL</sequence>
<name>A0A2T3MZ51_9GAMM</name>
<reference evidence="2 3" key="1">
    <citation type="submission" date="2018-03" db="EMBL/GenBank/DDBJ databases">
        <title>Whole genome sequencing of Histamine producing bacteria.</title>
        <authorList>
            <person name="Butler K."/>
        </authorList>
    </citation>
    <scope>NUCLEOTIDE SEQUENCE [LARGE SCALE GENOMIC DNA]</scope>
    <source>
        <strain evidence="2 3">DSM 16190</strain>
    </source>
</reference>
<dbReference type="InterPro" id="IPR033399">
    <property type="entry name" value="TP_0789-like"/>
</dbReference>
<dbReference type="Gene3D" id="2.50.20.10">
    <property type="entry name" value="Lipoprotein localisation LolA/LolB/LppX"/>
    <property type="match status" value="1"/>
</dbReference>
<dbReference type="AlphaFoldDB" id="A0A2T3MZ51"/>
<evidence type="ECO:0000313" key="3">
    <source>
        <dbReference type="Proteomes" id="UP000240904"/>
    </source>
</evidence>
<proteinExistence type="predicted"/>
<dbReference type="Proteomes" id="UP000240904">
    <property type="component" value="Unassembled WGS sequence"/>
</dbReference>
<dbReference type="CDD" id="cd16329">
    <property type="entry name" value="LolA_like"/>
    <property type="match status" value="1"/>
</dbReference>
<evidence type="ECO:0000259" key="1">
    <source>
        <dbReference type="Pfam" id="PF17131"/>
    </source>
</evidence>
<gene>
    <name evidence="2" type="ORF">C9I89_10670</name>
</gene>
<evidence type="ECO:0000313" key="2">
    <source>
        <dbReference type="EMBL" id="PSW05234.1"/>
    </source>
</evidence>
<protein>
    <submittedName>
        <fullName evidence="2">Outer membrane lipoprotein-sorting protein</fullName>
    </submittedName>
</protein>
<dbReference type="PIRSF" id="PIRSF028205">
    <property type="entry name" value="UCP028205"/>
    <property type="match status" value="1"/>
</dbReference>
<comment type="caution">
    <text evidence="2">The sequence shown here is derived from an EMBL/GenBank/DDBJ whole genome shotgun (WGS) entry which is preliminary data.</text>
</comment>
<dbReference type="OrthoDB" id="597707at2"/>
<dbReference type="EMBL" id="PYMC01000006">
    <property type="protein sequence ID" value="PSW05234.1"/>
    <property type="molecule type" value="Genomic_DNA"/>
</dbReference>
<dbReference type="RefSeq" id="WP_107283335.1">
    <property type="nucleotide sequence ID" value="NZ_PYMC01000006.1"/>
</dbReference>
<dbReference type="InterPro" id="IPR011220">
    <property type="entry name" value="UCP028205"/>
</dbReference>
<keyword evidence="2" id="KW-0449">Lipoprotein</keyword>
<keyword evidence="3" id="KW-1185">Reference proteome</keyword>
<feature type="domain" description="Uncharacterized protein TP-0789" evidence="1">
    <location>
        <begin position="91"/>
        <end position="259"/>
    </location>
</feature>